<proteinExistence type="predicted"/>
<dbReference type="InParanoid" id="A0A163EM71"/>
<dbReference type="InterPro" id="IPR013927">
    <property type="entry name" value="TF_Opi1_Ccg-8"/>
</dbReference>
<evidence type="ECO:0008006" key="4">
    <source>
        <dbReference type="Google" id="ProtNLM"/>
    </source>
</evidence>
<sequence length="312" mass="34442">MLTPPTTDNRSRPHSHSRSTSPIRAAPYHTMKKPHHAVINSSQSKWQQLVVGASSAAGTTAAVVSEESMKCLKYCLSWLQYAVQHIEQQMTLLRNFLVSLATAQSSSTSNLSTSLSAPGQKSNSPALSSIKKDIVETLRKVVDVISRYAGTSLPQHAKVAVRGFILNLPGRWASLNDIHSTATSPASSPMLGPRTHESCDMNGLPRVGNKRQEETAIRLLTFGQESVDMLQSISSVFSETVERAELWLDRLRLVRVPGISAAEQDDKQQHPDNQNSNSNSDDLDNVRLPPIRTLDPPNHYSFDRTEKMDLDH</sequence>
<dbReference type="Proteomes" id="UP000077315">
    <property type="component" value="Unassembled WGS sequence"/>
</dbReference>
<dbReference type="GO" id="GO:0005783">
    <property type="term" value="C:endoplasmic reticulum"/>
    <property type="evidence" value="ECO:0007669"/>
    <property type="project" value="TreeGrafter"/>
</dbReference>
<dbReference type="PANTHER" id="PTHR38406:SF1">
    <property type="entry name" value="TRANSCRIPTIONAL REPRESSOR OPI1"/>
    <property type="match status" value="1"/>
</dbReference>
<organism evidence="2 3">
    <name type="scientific">Phycomyces blakesleeanus (strain ATCC 8743b / DSM 1359 / FGSC 10004 / NBRC 33097 / NRRL 1555)</name>
    <dbReference type="NCBI Taxonomy" id="763407"/>
    <lineage>
        <taxon>Eukaryota</taxon>
        <taxon>Fungi</taxon>
        <taxon>Fungi incertae sedis</taxon>
        <taxon>Mucoromycota</taxon>
        <taxon>Mucoromycotina</taxon>
        <taxon>Mucoromycetes</taxon>
        <taxon>Mucorales</taxon>
        <taxon>Phycomycetaceae</taxon>
        <taxon>Phycomyces</taxon>
    </lineage>
</organism>
<dbReference type="OrthoDB" id="2441642at2759"/>
<dbReference type="AlphaFoldDB" id="A0A163EM71"/>
<dbReference type="Pfam" id="PF08618">
    <property type="entry name" value="Opi1"/>
    <property type="match status" value="1"/>
</dbReference>
<reference evidence="3" key="1">
    <citation type="submission" date="2015-06" db="EMBL/GenBank/DDBJ databases">
        <title>Expansion of signal transduction pathways in fungi by whole-genome duplication.</title>
        <authorList>
            <consortium name="DOE Joint Genome Institute"/>
            <person name="Corrochano L.M."/>
            <person name="Kuo A."/>
            <person name="Marcet-Houben M."/>
            <person name="Polaino S."/>
            <person name="Salamov A."/>
            <person name="Villalobos J.M."/>
            <person name="Alvarez M.I."/>
            <person name="Avalos J."/>
            <person name="Benito E.P."/>
            <person name="Benoit I."/>
            <person name="Burger G."/>
            <person name="Camino L.P."/>
            <person name="Canovas D."/>
            <person name="Cerda-Olmedo E."/>
            <person name="Cheng J.-F."/>
            <person name="Dominguez A."/>
            <person name="Elias M."/>
            <person name="Eslava A.P."/>
            <person name="Glaser F."/>
            <person name="Grimwood J."/>
            <person name="Gutierrez G."/>
            <person name="Heitman J."/>
            <person name="Henrissat B."/>
            <person name="Iturriaga E.A."/>
            <person name="Lang B.F."/>
            <person name="Lavin J.L."/>
            <person name="Lee S."/>
            <person name="Li W."/>
            <person name="Lindquist E."/>
            <person name="Lopez-Garcia S."/>
            <person name="Luque E.M."/>
            <person name="Marcos A.T."/>
            <person name="Martin J."/>
            <person name="McCluskey K."/>
            <person name="Medina H.R."/>
            <person name="Miralles-Duran A."/>
            <person name="Miyazaki A."/>
            <person name="Munoz-Torres E."/>
            <person name="Oguiza J.A."/>
            <person name="Ohm R."/>
            <person name="Olmedo M."/>
            <person name="Orejas M."/>
            <person name="Ortiz-Castellanos L."/>
            <person name="Pisabarro A.G."/>
            <person name="Rodriguez-Romero J."/>
            <person name="Ruiz-Herrera J."/>
            <person name="Ruiz-Vazquez R."/>
            <person name="Sanz C."/>
            <person name="Schackwitz W."/>
            <person name="Schmutz J."/>
            <person name="Shahriari M."/>
            <person name="Shelest E."/>
            <person name="Silva-Franco F."/>
            <person name="Soanes D."/>
            <person name="Syed K."/>
            <person name="Tagua V.G."/>
            <person name="Talbot N.J."/>
            <person name="Thon M."/>
            <person name="De vries R.P."/>
            <person name="Wiebenga A."/>
            <person name="Yadav J.S."/>
            <person name="Braun E.L."/>
            <person name="Baker S."/>
            <person name="Garre V."/>
            <person name="Horwitz B."/>
            <person name="Torres-Martinez S."/>
            <person name="Idnurm A."/>
            <person name="Herrera-Estrella A."/>
            <person name="Gabaldon T."/>
            <person name="Grigoriev I.V."/>
        </authorList>
    </citation>
    <scope>NUCLEOTIDE SEQUENCE [LARGE SCALE GENOMIC DNA]</scope>
    <source>
        <strain evidence="3">NRRL 1555(-)</strain>
    </source>
</reference>
<feature type="region of interest" description="Disordered" evidence="1">
    <location>
        <begin position="262"/>
        <end position="312"/>
    </location>
</feature>
<dbReference type="VEuPathDB" id="FungiDB:PHYBLDRAFT_58495"/>
<dbReference type="GO" id="GO:0006357">
    <property type="term" value="P:regulation of transcription by RNA polymerase II"/>
    <property type="evidence" value="ECO:0007669"/>
    <property type="project" value="TreeGrafter"/>
</dbReference>
<dbReference type="STRING" id="763407.A0A163EM71"/>
<name>A0A163EM71_PHYB8</name>
<dbReference type="EMBL" id="KV440972">
    <property type="protein sequence ID" value="OAD79450.1"/>
    <property type="molecule type" value="Genomic_DNA"/>
</dbReference>
<protein>
    <recommendedName>
        <fullName evidence="4">Transcription factor Opi1</fullName>
    </recommendedName>
</protein>
<gene>
    <name evidence="2" type="ORF">PHYBLDRAFT_58495</name>
</gene>
<keyword evidence="3" id="KW-1185">Reference proteome</keyword>
<evidence type="ECO:0000313" key="3">
    <source>
        <dbReference type="Proteomes" id="UP000077315"/>
    </source>
</evidence>
<feature type="region of interest" description="Disordered" evidence="1">
    <location>
        <begin position="1"/>
        <end position="26"/>
    </location>
</feature>
<dbReference type="GO" id="GO:0003714">
    <property type="term" value="F:transcription corepressor activity"/>
    <property type="evidence" value="ECO:0007669"/>
    <property type="project" value="InterPro"/>
</dbReference>
<feature type="compositionally biased region" description="Basic and acidic residues" evidence="1">
    <location>
        <begin position="301"/>
        <end position="312"/>
    </location>
</feature>
<accession>A0A163EM71</accession>
<evidence type="ECO:0000313" key="2">
    <source>
        <dbReference type="EMBL" id="OAD79450.1"/>
    </source>
</evidence>
<dbReference type="GeneID" id="29001240"/>
<dbReference type="GO" id="GO:0005634">
    <property type="term" value="C:nucleus"/>
    <property type="evidence" value="ECO:0007669"/>
    <property type="project" value="TreeGrafter"/>
</dbReference>
<evidence type="ECO:0000256" key="1">
    <source>
        <dbReference type="SAM" id="MobiDB-lite"/>
    </source>
</evidence>
<dbReference type="GO" id="GO:0030968">
    <property type="term" value="P:endoplasmic reticulum unfolded protein response"/>
    <property type="evidence" value="ECO:0007669"/>
    <property type="project" value="TreeGrafter"/>
</dbReference>
<dbReference type="GO" id="GO:0008654">
    <property type="term" value="P:phospholipid biosynthetic process"/>
    <property type="evidence" value="ECO:0007669"/>
    <property type="project" value="TreeGrafter"/>
</dbReference>
<dbReference type="RefSeq" id="XP_018297490.1">
    <property type="nucleotide sequence ID" value="XM_018440334.1"/>
</dbReference>
<dbReference type="PANTHER" id="PTHR38406">
    <property type="entry name" value="TRANSCRIPTIONAL REPRESSOR OPI1"/>
    <property type="match status" value="1"/>
</dbReference>